<dbReference type="EMBL" id="CCKQ01009884">
    <property type="protein sequence ID" value="CDW81390.1"/>
    <property type="molecule type" value="Genomic_DNA"/>
</dbReference>
<organism evidence="2 3">
    <name type="scientific">Stylonychia lemnae</name>
    <name type="common">Ciliate</name>
    <dbReference type="NCBI Taxonomy" id="5949"/>
    <lineage>
        <taxon>Eukaryota</taxon>
        <taxon>Sar</taxon>
        <taxon>Alveolata</taxon>
        <taxon>Ciliophora</taxon>
        <taxon>Intramacronucleata</taxon>
        <taxon>Spirotrichea</taxon>
        <taxon>Stichotrichia</taxon>
        <taxon>Sporadotrichida</taxon>
        <taxon>Oxytrichidae</taxon>
        <taxon>Stylonychinae</taxon>
        <taxon>Stylonychia</taxon>
    </lineage>
</organism>
<reference evidence="2 3" key="1">
    <citation type="submission" date="2014-06" db="EMBL/GenBank/DDBJ databases">
        <authorList>
            <person name="Swart Estienne"/>
        </authorList>
    </citation>
    <scope>NUCLEOTIDE SEQUENCE [LARGE SCALE GENOMIC DNA]</scope>
    <source>
        <strain evidence="2 3">130c</strain>
    </source>
</reference>
<protein>
    <submittedName>
        <fullName evidence="2">Kelch motif family protein</fullName>
    </submittedName>
</protein>
<dbReference type="Proteomes" id="UP000039865">
    <property type="component" value="Unassembled WGS sequence"/>
</dbReference>
<dbReference type="SUPFAM" id="SSF117281">
    <property type="entry name" value="Kelch motif"/>
    <property type="match status" value="1"/>
</dbReference>
<dbReference type="Pfam" id="PF24681">
    <property type="entry name" value="Kelch_KLHDC2_KLHL20_DRC7"/>
    <property type="match status" value="1"/>
</dbReference>
<feature type="compositionally biased region" description="Polar residues" evidence="1">
    <location>
        <begin position="1"/>
        <end position="13"/>
    </location>
</feature>
<name>A0A078AGJ0_STYLE</name>
<keyword evidence="3" id="KW-1185">Reference proteome</keyword>
<dbReference type="InterPro" id="IPR011043">
    <property type="entry name" value="Gal_Oxase/kelch_b-propeller"/>
</dbReference>
<sequence>MFPQLNQSQSHSNLRIEDQQVQERRPSQFKPKQLPLLGLQKIDHSYSKDYLSSGGQSIGESKGIQQLKLQDQKNKIGYGRKDIKLKINSSIALLSQDYDKLVSLAKFVQEKDEMDAMLKKNPFGFKSINSTNAGGDNGNNSTAKTLMKSQSQGHISRTFKSQLSLIKDRNDNSNLNQNGLLSPLEIRFLTVAVNQSKHQQYKKQLKNQKNVSGYIQRLLKEKKDKLKNIFDNSDNSNGMFSLNNTENMMSIMMPAKKSKPAKSKFETVKQNQVEEIKEEMNDDDVREGMNFHYKASFNVKNDKLQLFKLSKNEKNQAYPISLDQSCDSLTSSAIMEYTQNTNRLINESIQKQNQTNIRYPKKLSPRDLKKHFEPRQIVTAYSILQKPINYQEFKYKGLDLLKLQKFVKVFERTLNPQYTGAVDLRLNQFTAEEVDKFFTYRLMNKHKERFEEHIKQKFPYSIDQIQQLNELEQIEQQLRNGEIIKGYWQAVDIKSSYPQSRESPKMVVVNKRIYLFGGFAREPFNDTRLIIDLEEKYSCQVFENRGEEGINFPQKRFGHSLSAYKHNLVLFVTKEWTTDDFVPYERDGVMIEAPKRRMHHAADVFGSLLVIHGGFSGESKQVLNDFCLYDLKMKSWIKCITTKQNKKITARYMHSMTAIYSHTAEESSKYARGLWAHPYQPKGSDKDNQVFEPELMGLYVFGGLVQRQDFLDEDEPNRDNNDKSIIQESINSKADIISSTQLIYSNELWFIKPDYIENLKRLKLSKNENYQIKDKDYDYKNNKKPPTLCIELVRLKPSGRPPAPRCLHSACAFGKQYIAYFGGKNDNFFKQYQNIALNDLFMYDITNYGCHPEGRFSHAMVSTSDFAGTNKILIFGGQNMKIYCPSNIYQFDTSNKIKINMLSIDELNLALKSKVFKDRIEDVKQEAKKHNYTL</sequence>
<evidence type="ECO:0000313" key="3">
    <source>
        <dbReference type="Proteomes" id="UP000039865"/>
    </source>
</evidence>
<dbReference type="InParanoid" id="A0A078AGJ0"/>
<dbReference type="OrthoDB" id="10251809at2759"/>
<gene>
    <name evidence="2" type="primary">Contig193.g233</name>
    <name evidence="2" type="ORF">STYLEM_10406</name>
</gene>
<proteinExistence type="predicted"/>
<accession>A0A078AGJ0</accession>
<dbReference type="PANTHER" id="PTHR23244">
    <property type="entry name" value="KELCH REPEAT DOMAIN"/>
    <property type="match status" value="1"/>
</dbReference>
<evidence type="ECO:0000313" key="2">
    <source>
        <dbReference type="EMBL" id="CDW81390.1"/>
    </source>
</evidence>
<evidence type="ECO:0000256" key="1">
    <source>
        <dbReference type="SAM" id="MobiDB-lite"/>
    </source>
</evidence>
<dbReference type="AlphaFoldDB" id="A0A078AGJ0"/>
<dbReference type="InterPro" id="IPR015915">
    <property type="entry name" value="Kelch-typ_b-propeller"/>
</dbReference>
<dbReference type="Gene3D" id="2.120.10.80">
    <property type="entry name" value="Kelch-type beta propeller"/>
    <property type="match status" value="2"/>
</dbReference>
<feature type="compositionally biased region" description="Basic and acidic residues" evidence="1">
    <location>
        <begin position="14"/>
        <end position="26"/>
    </location>
</feature>
<feature type="region of interest" description="Disordered" evidence="1">
    <location>
        <begin position="1"/>
        <end position="34"/>
    </location>
</feature>
<dbReference type="SUPFAM" id="SSF50965">
    <property type="entry name" value="Galactose oxidase, central domain"/>
    <property type="match status" value="1"/>
</dbReference>